<dbReference type="AlphaFoldDB" id="A0A564Z2W7"/>
<gene>
    <name evidence="1" type="ORF">WMSIL1_LOCUS12069</name>
</gene>
<organism evidence="1 2">
    <name type="scientific">Hymenolepis diminuta</name>
    <name type="common">Rat tapeworm</name>
    <dbReference type="NCBI Taxonomy" id="6216"/>
    <lineage>
        <taxon>Eukaryota</taxon>
        <taxon>Metazoa</taxon>
        <taxon>Spiralia</taxon>
        <taxon>Lophotrochozoa</taxon>
        <taxon>Platyhelminthes</taxon>
        <taxon>Cestoda</taxon>
        <taxon>Eucestoda</taxon>
        <taxon>Cyclophyllidea</taxon>
        <taxon>Hymenolepididae</taxon>
        <taxon>Hymenolepis</taxon>
    </lineage>
</organism>
<proteinExistence type="predicted"/>
<dbReference type="EMBL" id="CABIJS010000577">
    <property type="protein sequence ID" value="VUZ53802.1"/>
    <property type="molecule type" value="Genomic_DNA"/>
</dbReference>
<keyword evidence="2" id="KW-1185">Reference proteome</keyword>
<protein>
    <submittedName>
        <fullName evidence="1">Uncharacterized protein</fullName>
    </submittedName>
</protein>
<dbReference type="Proteomes" id="UP000321570">
    <property type="component" value="Unassembled WGS sequence"/>
</dbReference>
<evidence type="ECO:0000313" key="2">
    <source>
        <dbReference type="Proteomes" id="UP000321570"/>
    </source>
</evidence>
<accession>A0A564Z2W7</accession>
<sequence length="57" mass="6410">MTPESATKCSLFNSFLFCRFNTCDYTTAKVENDESQWIENEATAKTASATNLRGSDY</sequence>
<reference evidence="1 2" key="1">
    <citation type="submission" date="2019-07" db="EMBL/GenBank/DDBJ databases">
        <authorList>
            <person name="Jastrzebski P J."/>
            <person name="Paukszto L."/>
            <person name="Jastrzebski P J."/>
        </authorList>
    </citation>
    <scope>NUCLEOTIDE SEQUENCE [LARGE SCALE GENOMIC DNA]</scope>
    <source>
        <strain evidence="1 2">WMS-il1</strain>
    </source>
</reference>
<evidence type="ECO:0000313" key="1">
    <source>
        <dbReference type="EMBL" id="VUZ53802.1"/>
    </source>
</evidence>
<name>A0A564Z2W7_HYMDI</name>